<dbReference type="Gene3D" id="3.40.50.2000">
    <property type="entry name" value="Glycogen Phosphorylase B"/>
    <property type="match status" value="3"/>
</dbReference>
<dbReference type="InterPro" id="IPR050194">
    <property type="entry name" value="Glycosyltransferase_grp1"/>
</dbReference>
<dbReference type="PANTHER" id="PTHR45947">
    <property type="entry name" value="SULFOQUINOVOSYL TRANSFERASE SQD2"/>
    <property type="match status" value="1"/>
</dbReference>
<reference evidence="2 3" key="1">
    <citation type="journal article" date="2016" name="Nat. Commun.">
        <title>Thousands of microbial genomes shed light on interconnected biogeochemical processes in an aquifer system.</title>
        <authorList>
            <person name="Anantharaman K."/>
            <person name="Brown C.T."/>
            <person name="Hug L.A."/>
            <person name="Sharon I."/>
            <person name="Castelle C.J."/>
            <person name="Probst A.J."/>
            <person name="Thomas B.C."/>
            <person name="Singh A."/>
            <person name="Wilkins M.J."/>
            <person name="Karaoz U."/>
            <person name="Brodie E.L."/>
            <person name="Williams K.H."/>
            <person name="Hubbard S.S."/>
            <person name="Banfield J.F."/>
        </authorList>
    </citation>
    <scope>NUCLEOTIDE SEQUENCE [LARGE SCALE GENOMIC DNA]</scope>
</reference>
<feature type="domain" description="Glycosyl transferase family 1" evidence="1">
    <location>
        <begin position="239"/>
        <end position="399"/>
    </location>
</feature>
<dbReference type="AlphaFoldDB" id="A0A1F7RYZ8"/>
<dbReference type="GO" id="GO:0016757">
    <property type="term" value="F:glycosyltransferase activity"/>
    <property type="evidence" value="ECO:0007669"/>
    <property type="project" value="InterPro"/>
</dbReference>
<evidence type="ECO:0000313" key="2">
    <source>
        <dbReference type="EMBL" id="OGL46067.1"/>
    </source>
</evidence>
<evidence type="ECO:0000313" key="3">
    <source>
        <dbReference type="Proteomes" id="UP000178435"/>
    </source>
</evidence>
<dbReference type="CDD" id="cd03801">
    <property type="entry name" value="GT4_PimA-like"/>
    <property type="match status" value="1"/>
</dbReference>
<dbReference type="Pfam" id="PF00534">
    <property type="entry name" value="Glycos_transf_1"/>
    <property type="match status" value="1"/>
</dbReference>
<dbReference type="Proteomes" id="UP000178435">
    <property type="component" value="Unassembled WGS sequence"/>
</dbReference>
<name>A0A1F7RYZ8_9BACT</name>
<comment type="caution">
    <text evidence="2">The sequence shown here is derived from an EMBL/GenBank/DDBJ whole genome shotgun (WGS) entry which is preliminary data.</text>
</comment>
<dbReference type="EMBL" id="MGDF01000067">
    <property type="protein sequence ID" value="OGL46067.1"/>
    <property type="molecule type" value="Genomic_DNA"/>
</dbReference>
<evidence type="ECO:0000259" key="1">
    <source>
        <dbReference type="Pfam" id="PF00534"/>
    </source>
</evidence>
<dbReference type="SUPFAM" id="SSF53756">
    <property type="entry name" value="UDP-Glycosyltransferase/glycogen phosphorylase"/>
    <property type="match status" value="1"/>
</dbReference>
<sequence length="420" mass="48540">MKRIAFIDLMFRWPPSGGSSTDIKEIALRLQERGFDVKMFAPYFTKYLPRGVIESKPPFPVETIPFNKFTFNFYQLPKRIKKQVDEFKPDFVYIADGYNLKPYLLPAFKDYKTFFRFYAYEILCITYNLINERGENCDNNLFIDHDKCIKCKFPDHGIIKAFFKILLNSGIDPFYLLLSQEFIGSLSFLSSYPDRVKSILAKASALIVYNDYLKSLLKGCNDDIKVFPSGVDTNVFLPKGQVKNKKKIILMTGRTSYPPKGFSILRKACKELLKKRDDFRLYFTVDPEFEIDNLDEREKNNLIFINWTPQDTLPVLYNSCDICVVPSTWREPFGITAIEAMSCGKPVIASKIGGLEGIIDDGKTGLFFEPGNVESLMQKLELLLDSEEVRVEMGKAGRKKAEKEYDWNKIIENLYLPLFQ</sequence>
<proteinExistence type="predicted"/>
<dbReference type="InterPro" id="IPR001296">
    <property type="entry name" value="Glyco_trans_1"/>
</dbReference>
<organism evidence="2 3">
    <name type="scientific">Candidatus Schekmanbacteria bacterium RBG_16_38_11</name>
    <dbReference type="NCBI Taxonomy" id="1817880"/>
    <lineage>
        <taxon>Bacteria</taxon>
        <taxon>Candidatus Schekmaniibacteriota</taxon>
    </lineage>
</organism>
<gene>
    <name evidence="2" type="ORF">A2149_07315</name>
</gene>
<dbReference type="PANTHER" id="PTHR45947:SF3">
    <property type="entry name" value="SULFOQUINOVOSYL TRANSFERASE SQD2"/>
    <property type="match status" value="1"/>
</dbReference>
<accession>A0A1F7RYZ8</accession>
<protein>
    <recommendedName>
        <fullName evidence="1">Glycosyl transferase family 1 domain-containing protein</fullName>
    </recommendedName>
</protein>